<comment type="caution">
    <text evidence="1">The sequence shown here is derived from an EMBL/GenBank/DDBJ whole genome shotgun (WGS) entry which is preliminary data.</text>
</comment>
<dbReference type="EMBL" id="WOCE01000004">
    <property type="protein sequence ID" value="KAE9615680.1"/>
    <property type="molecule type" value="Genomic_DNA"/>
</dbReference>
<protein>
    <submittedName>
        <fullName evidence="1">Putative F-box domain, leucine-rich repeat domain, L domain-containing protein</fullName>
    </submittedName>
</protein>
<dbReference type="PANTHER" id="PTHR34145">
    <property type="entry name" value="OS02G0105600 PROTEIN"/>
    <property type="match status" value="1"/>
</dbReference>
<evidence type="ECO:0000313" key="1">
    <source>
        <dbReference type="EMBL" id="KAE9615680.1"/>
    </source>
</evidence>
<dbReference type="InterPro" id="IPR053772">
    <property type="entry name" value="At1g61320/At1g61330-like"/>
</dbReference>
<dbReference type="OrthoDB" id="976179at2759"/>
<keyword evidence="2" id="KW-1185">Reference proteome</keyword>
<evidence type="ECO:0000313" key="2">
    <source>
        <dbReference type="Proteomes" id="UP000447434"/>
    </source>
</evidence>
<dbReference type="AlphaFoldDB" id="A0A6A4QP36"/>
<dbReference type="Proteomes" id="UP000447434">
    <property type="component" value="Chromosome 4"/>
</dbReference>
<gene>
    <name evidence="1" type="ORF">Lalb_Chr04g0257911</name>
</gene>
<dbReference type="SUPFAM" id="SSF81383">
    <property type="entry name" value="F-box domain"/>
    <property type="match status" value="1"/>
</dbReference>
<organism evidence="1 2">
    <name type="scientific">Lupinus albus</name>
    <name type="common">White lupine</name>
    <name type="synonym">Lupinus termis</name>
    <dbReference type="NCBI Taxonomy" id="3870"/>
    <lineage>
        <taxon>Eukaryota</taxon>
        <taxon>Viridiplantae</taxon>
        <taxon>Streptophyta</taxon>
        <taxon>Embryophyta</taxon>
        <taxon>Tracheophyta</taxon>
        <taxon>Spermatophyta</taxon>
        <taxon>Magnoliopsida</taxon>
        <taxon>eudicotyledons</taxon>
        <taxon>Gunneridae</taxon>
        <taxon>Pentapetalae</taxon>
        <taxon>rosids</taxon>
        <taxon>fabids</taxon>
        <taxon>Fabales</taxon>
        <taxon>Fabaceae</taxon>
        <taxon>Papilionoideae</taxon>
        <taxon>50 kb inversion clade</taxon>
        <taxon>genistoids sensu lato</taxon>
        <taxon>core genistoids</taxon>
        <taxon>Genisteae</taxon>
        <taxon>Lupinus</taxon>
    </lineage>
</organism>
<name>A0A6A4QP36_LUPAL</name>
<reference evidence="2" key="1">
    <citation type="journal article" date="2020" name="Nat. Commun.">
        <title>Genome sequence of the cluster root forming white lupin.</title>
        <authorList>
            <person name="Hufnagel B."/>
            <person name="Marques A."/>
            <person name="Soriano A."/>
            <person name="Marques L."/>
            <person name="Divol F."/>
            <person name="Doumas P."/>
            <person name="Sallet E."/>
            <person name="Mancinotti D."/>
            <person name="Carrere S."/>
            <person name="Marande W."/>
            <person name="Arribat S."/>
            <person name="Keller J."/>
            <person name="Huneau C."/>
            <person name="Blein T."/>
            <person name="Aime D."/>
            <person name="Laguerre M."/>
            <person name="Taylor J."/>
            <person name="Schubert V."/>
            <person name="Nelson M."/>
            <person name="Geu-Flores F."/>
            <person name="Crespi M."/>
            <person name="Gallardo-Guerrero K."/>
            <person name="Delaux P.-M."/>
            <person name="Salse J."/>
            <person name="Berges H."/>
            <person name="Guyot R."/>
            <person name="Gouzy J."/>
            <person name="Peret B."/>
        </authorList>
    </citation>
    <scope>NUCLEOTIDE SEQUENCE [LARGE SCALE GENOMIC DNA]</scope>
    <source>
        <strain evidence="2">cv. Amiga</strain>
    </source>
</reference>
<proteinExistence type="predicted"/>
<sequence length="177" mass="20434">MQDNSTEHDLFTNLPNEIMGHIVSFLPYESALQTILLSTSILESFNFIAEVLTLCEWTYEALIWPSISPLSGRFKFYKLRELWWINSYKDEHNNIDALISFLTLCPALEQLFLTIDPKSYIAKRSNSCFMFATECTKLEHLKVINFMGLKNGVSETPLAKKIIQLAKVINFDALFMH</sequence>
<dbReference type="InterPro" id="IPR036047">
    <property type="entry name" value="F-box-like_dom_sf"/>
</dbReference>
<accession>A0A6A4QP36</accession>
<dbReference type="PANTHER" id="PTHR34145:SF28">
    <property type="entry name" value="F-BOX DOMAIN-CONTAINING PROTEIN"/>
    <property type="match status" value="1"/>
</dbReference>